<sequence>MEEIGDDFGDLYADFEAQVTSSIDGVQDFAKLYSEHEDNTTKKSNPEEDFVSDSNNLGSIRSRVNTVRRQWTGSENLGFRS</sequence>
<keyword evidence="3" id="KW-1185">Reference proteome</keyword>
<feature type="region of interest" description="Disordered" evidence="1">
    <location>
        <begin position="36"/>
        <end position="56"/>
    </location>
</feature>
<protein>
    <submittedName>
        <fullName evidence="2">Uncharacterized protein</fullName>
    </submittedName>
</protein>
<feature type="compositionally biased region" description="Basic and acidic residues" evidence="1">
    <location>
        <begin position="36"/>
        <end position="46"/>
    </location>
</feature>
<organism evidence="2 3">
    <name type="scientific">Liquidambar formosana</name>
    <name type="common">Formosan gum</name>
    <dbReference type="NCBI Taxonomy" id="63359"/>
    <lineage>
        <taxon>Eukaryota</taxon>
        <taxon>Viridiplantae</taxon>
        <taxon>Streptophyta</taxon>
        <taxon>Embryophyta</taxon>
        <taxon>Tracheophyta</taxon>
        <taxon>Spermatophyta</taxon>
        <taxon>Magnoliopsida</taxon>
        <taxon>eudicotyledons</taxon>
        <taxon>Gunneridae</taxon>
        <taxon>Pentapetalae</taxon>
        <taxon>Saxifragales</taxon>
        <taxon>Altingiaceae</taxon>
        <taxon>Liquidambar</taxon>
    </lineage>
</organism>
<dbReference type="EMBL" id="JBBPBK010000003">
    <property type="protein sequence ID" value="KAK9287855.1"/>
    <property type="molecule type" value="Genomic_DNA"/>
</dbReference>
<gene>
    <name evidence="2" type="ORF">L1049_016297</name>
</gene>
<proteinExistence type="predicted"/>
<name>A0AAP0S660_LIQFO</name>
<accession>A0AAP0S660</accession>
<dbReference type="Proteomes" id="UP001415857">
    <property type="component" value="Unassembled WGS sequence"/>
</dbReference>
<reference evidence="2 3" key="1">
    <citation type="journal article" date="2024" name="Plant J.">
        <title>Genome sequences and population genomics reveal climatic adaptation and genomic divergence between two closely related sweetgum species.</title>
        <authorList>
            <person name="Xu W.Q."/>
            <person name="Ren C.Q."/>
            <person name="Zhang X.Y."/>
            <person name="Comes H.P."/>
            <person name="Liu X.H."/>
            <person name="Li Y.G."/>
            <person name="Kettle C.J."/>
            <person name="Jalonen R."/>
            <person name="Gaisberger H."/>
            <person name="Ma Y.Z."/>
            <person name="Qiu Y.X."/>
        </authorList>
    </citation>
    <scope>NUCLEOTIDE SEQUENCE [LARGE SCALE GENOMIC DNA]</scope>
    <source>
        <strain evidence="2">Hangzhou</strain>
    </source>
</reference>
<comment type="caution">
    <text evidence="2">The sequence shown here is derived from an EMBL/GenBank/DDBJ whole genome shotgun (WGS) entry which is preliminary data.</text>
</comment>
<evidence type="ECO:0000313" key="3">
    <source>
        <dbReference type="Proteomes" id="UP001415857"/>
    </source>
</evidence>
<evidence type="ECO:0000256" key="1">
    <source>
        <dbReference type="SAM" id="MobiDB-lite"/>
    </source>
</evidence>
<evidence type="ECO:0000313" key="2">
    <source>
        <dbReference type="EMBL" id="KAK9287855.1"/>
    </source>
</evidence>
<dbReference type="AlphaFoldDB" id="A0AAP0S660"/>